<evidence type="ECO:0000256" key="1">
    <source>
        <dbReference type="ARBA" id="ARBA00004123"/>
    </source>
</evidence>
<dbReference type="HOGENOM" id="CLU_009123_6_3_1"/>
<evidence type="ECO:0000259" key="6">
    <source>
        <dbReference type="Pfam" id="PF05699"/>
    </source>
</evidence>
<dbReference type="InterPro" id="IPR012337">
    <property type="entry name" value="RNaseH-like_sf"/>
</dbReference>
<dbReference type="SUPFAM" id="SSF53098">
    <property type="entry name" value="Ribonuclease H-like"/>
    <property type="match status" value="1"/>
</dbReference>
<name>A0A0C3RZ66_PHLG1</name>
<dbReference type="Pfam" id="PF05699">
    <property type="entry name" value="Dimer_Tnp_hAT"/>
    <property type="match status" value="1"/>
</dbReference>
<accession>A0A0C3RZ66</accession>
<evidence type="ECO:0000313" key="7">
    <source>
        <dbReference type="EMBL" id="KIP01667.1"/>
    </source>
</evidence>
<dbReference type="GO" id="GO:0008270">
    <property type="term" value="F:zinc ion binding"/>
    <property type="evidence" value="ECO:0007669"/>
    <property type="project" value="UniProtKB-KW"/>
</dbReference>
<keyword evidence="5" id="KW-0539">Nucleus</keyword>
<keyword evidence="2" id="KW-0479">Metal-binding</keyword>
<keyword evidence="4" id="KW-0862">Zinc</keyword>
<dbReference type="Proteomes" id="UP000053257">
    <property type="component" value="Unassembled WGS sequence"/>
</dbReference>
<dbReference type="PANTHER" id="PTHR46481:SF10">
    <property type="entry name" value="ZINC FINGER BED DOMAIN-CONTAINING PROTEIN 39"/>
    <property type="match status" value="1"/>
</dbReference>
<feature type="domain" description="HAT C-terminal dimerisation" evidence="6">
    <location>
        <begin position="351"/>
        <end position="421"/>
    </location>
</feature>
<evidence type="ECO:0000256" key="3">
    <source>
        <dbReference type="ARBA" id="ARBA00022771"/>
    </source>
</evidence>
<dbReference type="GO" id="GO:0046983">
    <property type="term" value="F:protein dimerization activity"/>
    <property type="evidence" value="ECO:0007669"/>
    <property type="project" value="InterPro"/>
</dbReference>
<dbReference type="STRING" id="745531.A0A0C3RZ66"/>
<keyword evidence="3" id="KW-0863">Zinc-finger</keyword>
<protein>
    <recommendedName>
        <fullName evidence="6">HAT C-terminal dimerisation domain-containing protein</fullName>
    </recommendedName>
</protein>
<dbReference type="InterPro" id="IPR052035">
    <property type="entry name" value="ZnF_BED_domain_contain"/>
</dbReference>
<dbReference type="GO" id="GO:0005634">
    <property type="term" value="C:nucleus"/>
    <property type="evidence" value="ECO:0007669"/>
    <property type="project" value="UniProtKB-SubCell"/>
</dbReference>
<dbReference type="InterPro" id="IPR008906">
    <property type="entry name" value="HATC_C_dom"/>
</dbReference>
<dbReference type="OrthoDB" id="2803611at2759"/>
<evidence type="ECO:0000256" key="5">
    <source>
        <dbReference type="ARBA" id="ARBA00023242"/>
    </source>
</evidence>
<proteinExistence type="predicted"/>
<dbReference type="PANTHER" id="PTHR46481">
    <property type="entry name" value="ZINC FINGER BED DOMAIN-CONTAINING PROTEIN 4"/>
    <property type="match status" value="1"/>
</dbReference>
<evidence type="ECO:0000313" key="8">
    <source>
        <dbReference type="Proteomes" id="UP000053257"/>
    </source>
</evidence>
<gene>
    <name evidence="7" type="ORF">PHLGIDRAFT_80269</name>
</gene>
<evidence type="ECO:0000256" key="2">
    <source>
        <dbReference type="ARBA" id="ARBA00022723"/>
    </source>
</evidence>
<evidence type="ECO:0000256" key="4">
    <source>
        <dbReference type="ARBA" id="ARBA00022833"/>
    </source>
</evidence>
<dbReference type="AlphaFoldDB" id="A0A0C3RZ66"/>
<reference evidence="7 8" key="1">
    <citation type="journal article" date="2014" name="PLoS Genet.">
        <title>Analysis of the Phlebiopsis gigantea genome, transcriptome and secretome provides insight into its pioneer colonization strategies of wood.</title>
        <authorList>
            <person name="Hori C."/>
            <person name="Ishida T."/>
            <person name="Igarashi K."/>
            <person name="Samejima M."/>
            <person name="Suzuki H."/>
            <person name="Master E."/>
            <person name="Ferreira P."/>
            <person name="Ruiz-Duenas F.J."/>
            <person name="Held B."/>
            <person name="Canessa P."/>
            <person name="Larrondo L.F."/>
            <person name="Schmoll M."/>
            <person name="Druzhinina I.S."/>
            <person name="Kubicek C.P."/>
            <person name="Gaskell J.A."/>
            <person name="Kersten P."/>
            <person name="St John F."/>
            <person name="Glasner J."/>
            <person name="Sabat G."/>
            <person name="Splinter BonDurant S."/>
            <person name="Syed K."/>
            <person name="Yadav J."/>
            <person name="Mgbeahuruike A.C."/>
            <person name="Kovalchuk A."/>
            <person name="Asiegbu F.O."/>
            <person name="Lackner G."/>
            <person name="Hoffmeister D."/>
            <person name="Rencoret J."/>
            <person name="Gutierrez A."/>
            <person name="Sun H."/>
            <person name="Lindquist E."/>
            <person name="Barry K."/>
            <person name="Riley R."/>
            <person name="Grigoriev I.V."/>
            <person name="Henrissat B."/>
            <person name="Kues U."/>
            <person name="Berka R.M."/>
            <person name="Martinez A.T."/>
            <person name="Covert S.F."/>
            <person name="Blanchette R.A."/>
            <person name="Cullen D."/>
        </authorList>
    </citation>
    <scope>NUCLEOTIDE SEQUENCE [LARGE SCALE GENOMIC DNA]</scope>
    <source>
        <strain evidence="7 8">11061_1 CR5-6</strain>
    </source>
</reference>
<dbReference type="EMBL" id="KN840751">
    <property type="protein sequence ID" value="KIP01667.1"/>
    <property type="molecule type" value="Genomic_DNA"/>
</dbReference>
<organism evidence="7 8">
    <name type="scientific">Phlebiopsis gigantea (strain 11061_1 CR5-6)</name>
    <name type="common">White-rot fungus</name>
    <name type="synonym">Peniophora gigantea</name>
    <dbReference type="NCBI Taxonomy" id="745531"/>
    <lineage>
        <taxon>Eukaryota</taxon>
        <taxon>Fungi</taxon>
        <taxon>Dikarya</taxon>
        <taxon>Basidiomycota</taxon>
        <taxon>Agaricomycotina</taxon>
        <taxon>Agaricomycetes</taxon>
        <taxon>Polyporales</taxon>
        <taxon>Phanerochaetaceae</taxon>
        <taxon>Phlebiopsis</taxon>
    </lineage>
</organism>
<sequence>MSRAPTTLALSPVRCSIFLIGLASRKRLVPAAYTSLILLISKQLGHVTMDNASVNDTAMVELKKLFVRDKISSLNDWDPKDNRIMCIPHTVHIAVSHIIRDCFGDDDSADSDDSERDGTLHQKIGVVADWNSQTYEQALVRNPLILIRKLVQIAAFRLSPMEWSIIDNLQEVLEIPHVLLQVMSRENLPVLGGAIKSYEYYLTALERCKNGFFEREKKDHPAMRFVDTGLKWGTKYYCRMDCSKAYVIAMFLNPTLRLEWIQHTWDDEWIERATETIRAEVGAHRRSLSSYLYEPPQRGMPVVDWAKMSAKYVIDFGSGEGKLEENLISLEDEFEAYVALSTDVFFEFQDLNSELVAFWDSSKARRSYPTLHEMALDYLPIQASSVPCERAFSSSAETDTKKRNRLSPIMFEALQLLKHWYKRGRMSSMARWHVSNTDMAAASEKVDHLAVLMSASSEERARVLEKVVAAVEIEEDTVN</sequence>
<comment type="subcellular location">
    <subcellularLocation>
        <location evidence="1">Nucleus</location>
    </subcellularLocation>
</comment>
<keyword evidence="8" id="KW-1185">Reference proteome</keyword>